<dbReference type="InterPro" id="IPR004035">
    <property type="entry name" value="Endouclease-III_FeS-bd_BS"/>
</dbReference>
<dbReference type="RefSeq" id="WP_380976043.1">
    <property type="nucleotide sequence ID" value="NZ_JBHTEF010000001.1"/>
</dbReference>
<evidence type="ECO:0000256" key="9">
    <source>
        <dbReference type="ARBA" id="ARBA00023295"/>
    </source>
</evidence>
<feature type="binding site" evidence="10">
    <location>
        <position position="191"/>
    </location>
    <ligand>
        <name>[4Fe-4S] cluster</name>
        <dbReference type="ChEBI" id="CHEBI:49883"/>
    </ligand>
</feature>
<dbReference type="HAMAP" id="MF_00942">
    <property type="entry name" value="Nth"/>
    <property type="match status" value="1"/>
</dbReference>
<dbReference type="GO" id="GO:0140078">
    <property type="term" value="F:class I DNA-(apurinic or apyrimidinic site) endonuclease activity"/>
    <property type="evidence" value="ECO:0007669"/>
    <property type="project" value="UniProtKB-EC"/>
</dbReference>
<keyword evidence="10 12" id="KW-0456">Lyase</keyword>
<keyword evidence="6 10" id="KW-0408">Iron</keyword>
<dbReference type="EMBL" id="JBHTEF010000001">
    <property type="protein sequence ID" value="MFC7582163.1"/>
    <property type="molecule type" value="Genomic_DNA"/>
</dbReference>
<dbReference type="PIRSF" id="PIRSF001435">
    <property type="entry name" value="Nth"/>
    <property type="match status" value="1"/>
</dbReference>
<dbReference type="EC" id="4.2.99.18" evidence="10"/>
<dbReference type="Gene3D" id="1.10.1670.10">
    <property type="entry name" value="Helix-hairpin-Helix base-excision DNA repair enzymes (C-terminal)"/>
    <property type="match status" value="1"/>
</dbReference>
<dbReference type="Gene3D" id="1.10.340.30">
    <property type="entry name" value="Hypothetical protein, domain 2"/>
    <property type="match status" value="1"/>
</dbReference>
<comment type="catalytic activity">
    <reaction evidence="10">
        <text>2'-deoxyribonucleotide-(2'-deoxyribose 5'-phosphate)-2'-deoxyribonucleotide-DNA = a 3'-end 2'-deoxyribonucleotide-(2,3-dehydro-2,3-deoxyribose 5'-phosphate)-DNA + a 5'-end 5'-phospho-2'-deoxyribonucleoside-DNA + H(+)</text>
        <dbReference type="Rhea" id="RHEA:66592"/>
        <dbReference type="Rhea" id="RHEA-COMP:13180"/>
        <dbReference type="Rhea" id="RHEA-COMP:16897"/>
        <dbReference type="Rhea" id="RHEA-COMP:17067"/>
        <dbReference type="ChEBI" id="CHEBI:15378"/>
        <dbReference type="ChEBI" id="CHEBI:136412"/>
        <dbReference type="ChEBI" id="CHEBI:157695"/>
        <dbReference type="ChEBI" id="CHEBI:167181"/>
        <dbReference type="EC" id="4.2.99.18"/>
    </reaction>
</comment>
<feature type="binding site" evidence="10">
    <location>
        <position position="207"/>
    </location>
    <ligand>
        <name>[4Fe-4S] cluster</name>
        <dbReference type="ChEBI" id="CHEBI:49883"/>
    </ligand>
</feature>
<dbReference type="InterPro" id="IPR005759">
    <property type="entry name" value="Nth"/>
</dbReference>
<keyword evidence="7 10" id="KW-0411">Iron-sulfur</keyword>
<keyword evidence="10" id="KW-0238">DNA-binding</keyword>
<dbReference type="PANTHER" id="PTHR10359:SF18">
    <property type="entry name" value="ENDONUCLEASE III"/>
    <property type="match status" value="1"/>
</dbReference>
<feature type="binding site" evidence="10">
    <location>
        <position position="198"/>
    </location>
    <ligand>
        <name>[4Fe-4S] cluster</name>
        <dbReference type="ChEBI" id="CHEBI:49883"/>
    </ligand>
</feature>
<feature type="binding site" evidence="10">
    <location>
        <position position="201"/>
    </location>
    <ligand>
        <name>[4Fe-4S] cluster</name>
        <dbReference type="ChEBI" id="CHEBI:49883"/>
    </ligand>
</feature>
<dbReference type="PANTHER" id="PTHR10359">
    <property type="entry name" value="A/G-SPECIFIC ADENINE GLYCOSYLASE/ENDONUCLEASE III"/>
    <property type="match status" value="1"/>
</dbReference>
<evidence type="ECO:0000256" key="7">
    <source>
        <dbReference type="ARBA" id="ARBA00023014"/>
    </source>
</evidence>
<dbReference type="Pfam" id="PF10576">
    <property type="entry name" value="EndIII_4Fe-2S"/>
    <property type="match status" value="1"/>
</dbReference>
<organism evidence="12 13">
    <name type="scientific">Schaalia naturae</name>
    <dbReference type="NCBI Taxonomy" id="635203"/>
    <lineage>
        <taxon>Bacteria</taxon>
        <taxon>Bacillati</taxon>
        <taxon>Actinomycetota</taxon>
        <taxon>Actinomycetes</taxon>
        <taxon>Actinomycetales</taxon>
        <taxon>Actinomycetaceae</taxon>
        <taxon>Schaalia</taxon>
    </lineage>
</organism>
<keyword evidence="2 10" id="KW-0004">4Fe-4S</keyword>
<gene>
    <name evidence="10 12" type="primary">nth</name>
    <name evidence="12" type="ORF">ACFQWG_13270</name>
</gene>
<dbReference type="Proteomes" id="UP001596527">
    <property type="component" value="Unassembled WGS sequence"/>
</dbReference>
<keyword evidence="8 10" id="KW-0234">DNA repair</keyword>
<keyword evidence="9 10" id="KW-0326">Glycosidase</keyword>
<dbReference type="PROSITE" id="PS00764">
    <property type="entry name" value="ENDONUCLEASE_III_1"/>
    <property type="match status" value="1"/>
</dbReference>
<evidence type="ECO:0000313" key="13">
    <source>
        <dbReference type="Proteomes" id="UP001596527"/>
    </source>
</evidence>
<keyword evidence="12" id="KW-0540">Nuclease</keyword>
<feature type="domain" description="HhH-GPD" evidence="11">
    <location>
        <begin position="42"/>
        <end position="189"/>
    </location>
</feature>
<keyword evidence="3 10" id="KW-0479">Metal-binding</keyword>
<dbReference type="SMART" id="SM00478">
    <property type="entry name" value="ENDO3c"/>
    <property type="match status" value="1"/>
</dbReference>
<dbReference type="Pfam" id="PF00633">
    <property type="entry name" value="HHH"/>
    <property type="match status" value="1"/>
</dbReference>
<evidence type="ECO:0000256" key="6">
    <source>
        <dbReference type="ARBA" id="ARBA00023004"/>
    </source>
</evidence>
<evidence type="ECO:0000313" key="12">
    <source>
        <dbReference type="EMBL" id="MFC7582163.1"/>
    </source>
</evidence>
<protein>
    <recommendedName>
        <fullName evidence="10">Endonuclease III</fullName>
        <ecNumber evidence="10">4.2.99.18</ecNumber>
    </recommendedName>
    <alternativeName>
        <fullName evidence="10">DNA-(apurinic or apyrimidinic site) lyase</fullName>
    </alternativeName>
</protein>
<name>A0ABW2SRN4_9ACTO</name>
<dbReference type="Pfam" id="PF00730">
    <property type="entry name" value="HhH-GPD"/>
    <property type="match status" value="1"/>
</dbReference>
<dbReference type="InterPro" id="IPR003651">
    <property type="entry name" value="Endonuclease3_FeS-loop_motif"/>
</dbReference>
<dbReference type="CDD" id="cd00056">
    <property type="entry name" value="ENDO3c"/>
    <property type="match status" value="1"/>
</dbReference>
<dbReference type="SMART" id="SM00525">
    <property type="entry name" value="FES"/>
    <property type="match status" value="1"/>
</dbReference>
<comment type="cofactor">
    <cofactor evidence="10">
        <name>[4Fe-4S] cluster</name>
        <dbReference type="ChEBI" id="CHEBI:49883"/>
    </cofactor>
    <text evidence="10">Binds 1 [4Fe-4S] cluster.</text>
</comment>
<accession>A0ABW2SRN4</accession>
<evidence type="ECO:0000259" key="11">
    <source>
        <dbReference type="SMART" id="SM00478"/>
    </source>
</evidence>
<dbReference type="InterPro" id="IPR023170">
    <property type="entry name" value="HhH_base_excis_C"/>
</dbReference>
<evidence type="ECO:0000256" key="2">
    <source>
        <dbReference type="ARBA" id="ARBA00022485"/>
    </source>
</evidence>
<comment type="caution">
    <text evidence="12">The sequence shown here is derived from an EMBL/GenBank/DDBJ whole genome shotgun (WGS) entry which is preliminary data.</text>
</comment>
<dbReference type="NCBIfam" id="TIGR01083">
    <property type="entry name" value="nth"/>
    <property type="match status" value="1"/>
</dbReference>
<dbReference type="InterPro" id="IPR011257">
    <property type="entry name" value="DNA_glycosylase"/>
</dbReference>
<keyword evidence="4 10" id="KW-0227">DNA damage</keyword>
<comment type="similarity">
    <text evidence="1 10">Belongs to the Nth/MutY family.</text>
</comment>
<keyword evidence="12" id="KW-0255">Endonuclease</keyword>
<keyword evidence="5 10" id="KW-0378">Hydrolase</keyword>
<evidence type="ECO:0000256" key="5">
    <source>
        <dbReference type="ARBA" id="ARBA00022801"/>
    </source>
</evidence>
<comment type="function">
    <text evidence="10">DNA repair enzyme that has both DNA N-glycosylase activity and AP-lyase activity. The DNA N-glycosylase activity releases various damaged pyrimidines from DNA by cleaving the N-glycosidic bond, leaving an AP (apurinic/apyrimidinic) site. The AP-lyase activity cleaves the phosphodiester bond 3' to the AP site by a beta-elimination, leaving a 3'-terminal unsaturated sugar and a product with a terminal 5'-phosphate.</text>
</comment>
<evidence type="ECO:0000256" key="8">
    <source>
        <dbReference type="ARBA" id="ARBA00023204"/>
    </source>
</evidence>
<dbReference type="InterPro" id="IPR000445">
    <property type="entry name" value="HhH_motif"/>
</dbReference>
<sequence length="214" mass="23509">MPHPPVPAQALEVWDRLRAEYPDARTRLDHRNPFELLVATVLSAQTTDDRVNTVTPELFRRWPAPEDLAGAPPAEVEAVIRPLGFQHRRAGQVVGVARALCERFEGEVPRGSAELESLPGVGRKTANVVRGNCFGIPALTVDTHVGRLSRRLGWTRASDPGAVERDVCALMPEVDWTRLSHVLIWHGRAVCHARRPACERCVIADLCPSAGSEG</sequence>
<evidence type="ECO:0000256" key="1">
    <source>
        <dbReference type="ARBA" id="ARBA00008343"/>
    </source>
</evidence>
<evidence type="ECO:0000256" key="3">
    <source>
        <dbReference type="ARBA" id="ARBA00022723"/>
    </source>
</evidence>
<reference evidence="13" key="1">
    <citation type="journal article" date="2019" name="Int. J. Syst. Evol. Microbiol.">
        <title>The Global Catalogue of Microorganisms (GCM) 10K type strain sequencing project: providing services to taxonomists for standard genome sequencing and annotation.</title>
        <authorList>
            <consortium name="The Broad Institute Genomics Platform"/>
            <consortium name="The Broad Institute Genome Sequencing Center for Infectious Disease"/>
            <person name="Wu L."/>
            <person name="Ma J."/>
        </authorList>
    </citation>
    <scope>NUCLEOTIDE SEQUENCE [LARGE SCALE GENOMIC DNA]</scope>
    <source>
        <strain evidence="13">CCUG 56698</strain>
    </source>
</reference>
<dbReference type="InterPro" id="IPR003265">
    <property type="entry name" value="HhH-GPD_domain"/>
</dbReference>
<evidence type="ECO:0000256" key="4">
    <source>
        <dbReference type="ARBA" id="ARBA00022763"/>
    </source>
</evidence>
<dbReference type="SUPFAM" id="SSF48150">
    <property type="entry name" value="DNA-glycosylase"/>
    <property type="match status" value="1"/>
</dbReference>
<proteinExistence type="inferred from homology"/>
<evidence type="ECO:0000256" key="10">
    <source>
        <dbReference type="HAMAP-Rule" id="MF_00942"/>
    </source>
</evidence>
<keyword evidence="13" id="KW-1185">Reference proteome</keyword>